<dbReference type="Proteomes" id="UP000001052">
    <property type="component" value="Chromosome"/>
</dbReference>
<reference evidence="2" key="1">
    <citation type="submission" date="2009-09" db="EMBL/GenBank/DDBJ databases">
        <title>The complete chromosome of Desulfohalobium retbaense DSM 5692.</title>
        <authorList>
            <consortium name="US DOE Joint Genome Institute (JGI-PGF)"/>
            <person name="Lucas S."/>
            <person name="Copeland A."/>
            <person name="Lapidus A."/>
            <person name="Glavina del Rio T."/>
            <person name="Dalin E."/>
            <person name="Tice H."/>
            <person name="Bruce D."/>
            <person name="Goodwin L."/>
            <person name="Pitluck S."/>
            <person name="Kyrpides N."/>
            <person name="Mavromatis K."/>
            <person name="Ivanova N."/>
            <person name="Mikhailova N."/>
            <person name="Munk A.C."/>
            <person name="Brettin T."/>
            <person name="Detter J.C."/>
            <person name="Han C."/>
            <person name="Tapia R."/>
            <person name="Larimer F."/>
            <person name="Land M."/>
            <person name="Hauser L."/>
            <person name="Markowitz V."/>
            <person name="Cheng J.-F."/>
            <person name="Hugenholtz P."/>
            <person name="Woyke T."/>
            <person name="Wu D."/>
            <person name="Spring S."/>
            <person name="Klenk H.-P."/>
            <person name="Eisen J.A."/>
        </authorList>
    </citation>
    <scope>NUCLEOTIDE SEQUENCE [LARGE SCALE GENOMIC DNA]</scope>
    <source>
        <strain evidence="2">DSM 5692</strain>
    </source>
</reference>
<dbReference type="KEGG" id="drt:Dret_1045"/>
<keyword evidence="2" id="KW-1185">Reference proteome</keyword>
<dbReference type="AlphaFoldDB" id="C8X210"/>
<protein>
    <submittedName>
        <fullName evidence="1">Uncharacterized protein</fullName>
    </submittedName>
</protein>
<dbReference type="HOGENOM" id="CLU_3308579_0_0_7"/>
<name>C8X210_DESRD</name>
<sequence>MPGFGRWQRDRVHPSSRVAVEGGRTFHWRVSILAPKIFS</sequence>
<evidence type="ECO:0000313" key="2">
    <source>
        <dbReference type="Proteomes" id="UP000001052"/>
    </source>
</evidence>
<evidence type="ECO:0000313" key="1">
    <source>
        <dbReference type="EMBL" id="ACV68333.1"/>
    </source>
</evidence>
<dbReference type="EMBL" id="CP001734">
    <property type="protein sequence ID" value="ACV68333.1"/>
    <property type="molecule type" value="Genomic_DNA"/>
</dbReference>
<proteinExistence type="predicted"/>
<organism evidence="1 2">
    <name type="scientific">Desulfohalobium retbaense (strain ATCC 49708 / DSM 5692 / JCM 16813 / HR100)</name>
    <dbReference type="NCBI Taxonomy" id="485915"/>
    <lineage>
        <taxon>Bacteria</taxon>
        <taxon>Pseudomonadati</taxon>
        <taxon>Thermodesulfobacteriota</taxon>
        <taxon>Desulfovibrionia</taxon>
        <taxon>Desulfovibrionales</taxon>
        <taxon>Desulfohalobiaceae</taxon>
        <taxon>Desulfohalobium</taxon>
    </lineage>
</organism>
<reference evidence="1 2" key="2">
    <citation type="journal article" date="2010" name="Stand. Genomic Sci.">
        <title>Complete genome sequence of Desulfohalobium retbaense type strain (HR(100)).</title>
        <authorList>
            <person name="Spring S."/>
            <person name="Nolan M."/>
            <person name="Lapidus A."/>
            <person name="Glavina Del Rio T."/>
            <person name="Copeland A."/>
            <person name="Tice H."/>
            <person name="Cheng J.F."/>
            <person name="Lucas S."/>
            <person name="Land M."/>
            <person name="Chen F."/>
            <person name="Bruce D."/>
            <person name="Goodwin L."/>
            <person name="Pitluck S."/>
            <person name="Ivanova N."/>
            <person name="Mavromatis K."/>
            <person name="Mikhailova N."/>
            <person name="Pati A."/>
            <person name="Chen A."/>
            <person name="Palaniappan K."/>
            <person name="Hauser L."/>
            <person name="Chang Y.J."/>
            <person name="Jeffries C.D."/>
            <person name="Munk C."/>
            <person name="Kiss H."/>
            <person name="Chain P."/>
            <person name="Han C."/>
            <person name="Brettin T."/>
            <person name="Detter J.C."/>
            <person name="Schuler E."/>
            <person name="Goker M."/>
            <person name="Rohde M."/>
            <person name="Bristow J."/>
            <person name="Eisen J.A."/>
            <person name="Markowitz V."/>
            <person name="Hugenholtz P."/>
            <person name="Kyrpides N.C."/>
            <person name="Klenk H.P."/>
        </authorList>
    </citation>
    <scope>NUCLEOTIDE SEQUENCE [LARGE SCALE GENOMIC DNA]</scope>
    <source>
        <strain evidence="1 2">DSM 5692</strain>
    </source>
</reference>
<dbReference type="STRING" id="485915.Dret_1045"/>
<gene>
    <name evidence="1" type="ordered locus">Dret_1045</name>
</gene>
<accession>C8X210</accession>